<keyword evidence="7" id="KW-0802">TPR repeat</keyword>
<keyword evidence="5 11" id="KW-0418">Kinase</keyword>
<feature type="repeat" description="TPR" evidence="7">
    <location>
        <begin position="573"/>
        <end position="606"/>
    </location>
</feature>
<dbReference type="SMART" id="SM00028">
    <property type="entry name" value="TPR"/>
    <property type="match status" value="5"/>
</dbReference>
<dbReference type="Pfam" id="PF13181">
    <property type="entry name" value="TPR_8"/>
    <property type="match status" value="1"/>
</dbReference>
<feature type="transmembrane region" description="Helical" evidence="9">
    <location>
        <begin position="280"/>
        <end position="302"/>
    </location>
</feature>
<keyword evidence="9" id="KW-1133">Transmembrane helix</keyword>
<reference evidence="11" key="2">
    <citation type="journal article" date="2021" name="PeerJ">
        <title>Extensive microbial diversity within the chicken gut microbiome revealed by metagenomics and culture.</title>
        <authorList>
            <person name="Gilroy R."/>
            <person name="Ravi A."/>
            <person name="Getino M."/>
            <person name="Pursley I."/>
            <person name="Horton D.L."/>
            <person name="Alikhan N.F."/>
            <person name="Baker D."/>
            <person name="Gharbi K."/>
            <person name="Hall N."/>
            <person name="Watson M."/>
            <person name="Adriaenssens E.M."/>
            <person name="Foster-Nyarko E."/>
            <person name="Jarju S."/>
            <person name="Secka A."/>
            <person name="Antonio M."/>
            <person name="Oren A."/>
            <person name="Chaudhuri R.R."/>
            <person name="La Ragione R."/>
            <person name="Hildebrand F."/>
            <person name="Pallen M.J."/>
        </authorList>
    </citation>
    <scope>NUCLEOTIDE SEQUENCE</scope>
    <source>
        <strain evidence="11">CHK187-14744</strain>
    </source>
</reference>
<dbReference type="Pfam" id="PF14559">
    <property type="entry name" value="TPR_19"/>
    <property type="match status" value="1"/>
</dbReference>
<evidence type="ECO:0000256" key="3">
    <source>
        <dbReference type="ARBA" id="ARBA00022679"/>
    </source>
</evidence>
<dbReference type="InterPro" id="IPR000719">
    <property type="entry name" value="Prot_kinase_dom"/>
</dbReference>
<dbReference type="InterPro" id="IPR017441">
    <property type="entry name" value="Protein_kinase_ATP_BS"/>
</dbReference>
<sequence length="678" mass="76620">MKRGEILDNTYQIVEEIGDGGGGVVYKAIHIRLKKYVAVKMVKENVAGLINTRGEADILKNLKHNYLPQVYDFLQIDHKVYTVMDFIPGHSLDEYLKKGVRFKQKQIIIWAKQLCEALSYLHHQTPPIIHSDVKPANIMITPQGNICLIDFNISFGTDGPIGGMSSGYASPEQFLSMTHTYMPTDAKGRYIVDTRSDIYSLGATLYHVVTGRKPAKNPRDIVPLGDYDLDYSDTLLAIINKAMQPNVKYRYQTIDEMLKDLSSIQKLDPQYKKQCLMEKVSTYLCLGGILICLAVSFAGFRLMGSEREAAYRDKVEAGRQYVTAGEYDTACQLFDEAIALDGTDVAAYYEKLYALSMAGDPKQVLALAEKLTSDRELDEQLKEDTALLANVYYMAGDACFEQEDYEAAVDYYQKSLDSQNDNLDCYRDMAIALARQGDLEGAQSALTQARDSGLASADTALVEGELAVKRKDYTTAIRKFKETVDTADDDYVKERAYFLCAQSYRDAGNVDDMISWLEAGKNTYGLSQTNTFYTMLGDAYALKGQQAPEQAASYYEKAESCYKQLTDSGLASVQVWYNLVTVQQSLGKYDEAKSVLEKLMADYPQDYRAPMRMAFICCEIENAKEASQRDYREVAEYYEKAWTLYEENMVDGKTDVQMQQLENIMQQLYDGKWLVKEE</sequence>
<dbReference type="AlphaFoldDB" id="A0A9D1HK01"/>
<feature type="binding site" evidence="8">
    <location>
        <position position="40"/>
    </location>
    <ligand>
        <name>ATP</name>
        <dbReference type="ChEBI" id="CHEBI:30616"/>
    </ligand>
</feature>
<dbReference type="PROSITE" id="PS00107">
    <property type="entry name" value="PROTEIN_KINASE_ATP"/>
    <property type="match status" value="1"/>
</dbReference>
<dbReference type="PROSITE" id="PS50011">
    <property type="entry name" value="PROTEIN_KINASE_DOM"/>
    <property type="match status" value="1"/>
</dbReference>
<organism evidence="11 12">
    <name type="scientific">Candidatus Onthocola gallistercoris</name>
    <dbReference type="NCBI Taxonomy" id="2840876"/>
    <lineage>
        <taxon>Bacteria</taxon>
        <taxon>Bacillati</taxon>
        <taxon>Bacillota</taxon>
        <taxon>Bacilli</taxon>
        <taxon>Candidatus Onthocola</taxon>
    </lineage>
</organism>
<feature type="repeat" description="TPR" evidence="7">
    <location>
        <begin position="389"/>
        <end position="422"/>
    </location>
</feature>
<dbReference type="Gene3D" id="1.25.40.10">
    <property type="entry name" value="Tetratricopeptide repeat domain"/>
    <property type="match status" value="3"/>
</dbReference>
<gene>
    <name evidence="11" type="ORF">IAB63_09810</name>
</gene>
<dbReference type="PANTHER" id="PTHR43671">
    <property type="entry name" value="SERINE/THREONINE-PROTEIN KINASE NEK"/>
    <property type="match status" value="1"/>
</dbReference>
<dbReference type="PANTHER" id="PTHR43671:SF13">
    <property type="entry name" value="SERINE_THREONINE-PROTEIN KINASE NEK2"/>
    <property type="match status" value="1"/>
</dbReference>
<dbReference type="SMART" id="SM00220">
    <property type="entry name" value="S_TKc"/>
    <property type="match status" value="1"/>
</dbReference>
<comment type="similarity">
    <text evidence="1">Belongs to the protein kinase superfamily. NEK Ser/Thr protein kinase family. NIMA subfamily.</text>
</comment>
<evidence type="ECO:0000313" key="11">
    <source>
        <dbReference type="EMBL" id="HIU03532.1"/>
    </source>
</evidence>
<dbReference type="SUPFAM" id="SSF56112">
    <property type="entry name" value="Protein kinase-like (PK-like)"/>
    <property type="match status" value="1"/>
</dbReference>
<evidence type="ECO:0000256" key="1">
    <source>
        <dbReference type="ARBA" id="ARBA00010886"/>
    </source>
</evidence>
<dbReference type="InterPro" id="IPR011009">
    <property type="entry name" value="Kinase-like_dom_sf"/>
</dbReference>
<evidence type="ECO:0000256" key="5">
    <source>
        <dbReference type="ARBA" id="ARBA00022777"/>
    </source>
</evidence>
<evidence type="ECO:0000256" key="2">
    <source>
        <dbReference type="ARBA" id="ARBA00012513"/>
    </source>
</evidence>
<dbReference type="GO" id="GO:0005524">
    <property type="term" value="F:ATP binding"/>
    <property type="evidence" value="ECO:0007669"/>
    <property type="project" value="UniProtKB-UniRule"/>
</dbReference>
<evidence type="ECO:0000256" key="6">
    <source>
        <dbReference type="ARBA" id="ARBA00022840"/>
    </source>
</evidence>
<dbReference type="PROSITE" id="PS00108">
    <property type="entry name" value="PROTEIN_KINASE_ST"/>
    <property type="match status" value="1"/>
</dbReference>
<keyword evidence="3" id="KW-0808">Transferase</keyword>
<dbReference type="EC" id="2.7.11.1" evidence="2"/>
<feature type="repeat" description="TPR" evidence="7">
    <location>
        <begin position="311"/>
        <end position="344"/>
    </location>
</feature>
<dbReference type="SUPFAM" id="SSF48452">
    <property type="entry name" value="TPR-like"/>
    <property type="match status" value="1"/>
</dbReference>
<comment type="caution">
    <text evidence="11">The sequence shown here is derived from an EMBL/GenBank/DDBJ whole genome shotgun (WGS) entry which is preliminary data.</text>
</comment>
<proteinExistence type="inferred from homology"/>
<evidence type="ECO:0000256" key="4">
    <source>
        <dbReference type="ARBA" id="ARBA00022741"/>
    </source>
</evidence>
<feature type="domain" description="Protein kinase" evidence="10">
    <location>
        <begin position="11"/>
        <end position="271"/>
    </location>
</feature>
<dbReference type="SUPFAM" id="SSF81901">
    <property type="entry name" value="HCP-like"/>
    <property type="match status" value="1"/>
</dbReference>
<dbReference type="Proteomes" id="UP000824164">
    <property type="component" value="Unassembled WGS sequence"/>
</dbReference>
<dbReference type="InterPro" id="IPR011990">
    <property type="entry name" value="TPR-like_helical_dom_sf"/>
</dbReference>
<dbReference type="EMBL" id="DVLT01000057">
    <property type="protein sequence ID" value="HIU03532.1"/>
    <property type="molecule type" value="Genomic_DNA"/>
</dbReference>
<dbReference type="Gene3D" id="1.10.510.10">
    <property type="entry name" value="Transferase(Phosphotransferase) domain 1"/>
    <property type="match status" value="1"/>
</dbReference>
<dbReference type="InterPro" id="IPR050660">
    <property type="entry name" value="NEK_Ser/Thr_kinase"/>
</dbReference>
<keyword evidence="9" id="KW-0472">Membrane</keyword>
<dbReference type="InterPro" id="IPR008271">
    <property type="entry name" value="Ser/Thr_kinase_AS"/>
</dbReference>
<dbReference type="Pfam" id="PF00069">
    <property type="entry name" value="Pkinase"/>
    <property type="match status" value="1"/>
</dbReference>
<evidence type="ECO:0000313" key="12">
    <source>
        <dbReference type="Proteomes" id="UP000824164"/>
    </source>
</evidence>
<evidence type="ECO:0000259" key="10">
    <source>
        <dbReference type="PROSITE" id="PS50011"/>
    </source>
</evidence>
<dbReference type="CDD" id="cd14014">
    <property type="entry name" value="STKc_PknB_like"/>
    <property type="match status" value="1"/>
</dbReference>
<keyword evidence="6 8" id="KW-0067">ATP-binding</keyword>
<name>A0A9D1HK01_9FIRM</name>
<reference evidence="11" key="1">
    <citation type="submission" date="2020-10" db="EMBL/GenBank/DDBJ databases">
        <authorList>
            <person name="Gilroy R."/>
        </authorList>
    </citation>
    <scope>NUCLEOTIDE SEQUENCE</scope>
    <source>
        <strain evidence="11">CHK187-14744</strain>
    </source>
</reference>
<dbReference type="PROSITE" id="PS50005">
    <property type="entry name" value="TPR"/>
    <property type="match status" value="3"/>
</dbReference>
<keyword evidence="4 8" id="KW-0547">Nucleotide-binding</keyword>
<evidence type="ECO:0000256" key="9">
    <source>
        <dbReference type="SAM" id="Phobius"/>
    </source>
</evidence>
<keyword evidence="9" id="KW-0812">Transmembrane</keyword>
<dbReference type="GO" id="GO:0004674">
    <property type="term" value="F:protein serine/threonine kinase activity"/>
    <property type="evidence" value="ECO:0007669"/>
    <property type="project" value="UniProtKB-EC"/>
</dbReference>
<protein>
    <recommendedName>
        <fullName evidence="2">non-specific serine/threonine protein kinase</fullName>
        <ecNumber evidence="2">2.7.11.1</ecNumber>
    </recommendedName>
</protein>
<evidence type="ECO:0000256" key="7">
    <source>
        <dbReference type="PROSITE-ProRule" id="PRU00339"/>
    </source>
</evidence>
<dbReference type="InterPro" id="IPR019734">
    <property type="entry name" value="TPR_rpt"/>
</dbReference>
<evidence type="ECO:0000256" key="8">
    <source>
        <dbReference type="PROSITE-ProRule" id="PRU10141"/>
    </source>
</evidence>
<accession>A0A9D1HK01</accession>